<dbReference type="EMBL" id="CP040899">
    <property type="protein sequence ID" value="QDB80232.1"/>
    <property type="molecule type" value="Genomic_DNA"/>
</dbReference>
<dbReference type="SUPFAM" id="SSF51126">
    <property type="entry name" value="Pectin lyase-like"/>
    <property type="match status" value="2"/>
</dbReference>
<evidence type="ECO:0000259" key="3">
    <source>
        <dbReference type="Pfam" id="PF13229"/>
    </source>
</evidence>
<evidence type="ECO:0000256" key="1">
    <source>
        <dbReference type="SAM" id="MobiDB-lite"/>
    </source>
</evidence>
<evidence type="ECO:0000313" key="4">
    <source>
        <dbReference type="EMBL" id="QDB80232.1"/>
    </source>
</evidence>
<name>A0ABX5VP17_9MICO</name>
<dbReference type="Proteomes" id="UP000313948">
    <property type="component" value="Chromosome"/>
</dbReference>
<feature type="signal peptide" evidence="2">
    <location>
        <begin position="1"/>
        <end position="29"/>
    </location>
</feature>
<organism evidence="4 5">
    <name type="scientific">Georgenia wutianyii</name>
    <dbReference type="NCBI Taxonomy" id="2585135"/>
    <lineage>
        <taxon>Bacteria</taxon>
        <taxon>Bacillati</taxon>
        <taxon>Actinomycetota</taxon>
        <taxon>Actinomycetes</taxon>
        <taxon>Micrococcales</taxon>
        <taxon>Bogoriellaceae</taxon>
        <taxon>Georgenia</taxon>
    </lineage>
</organism>
<gene>
    <name evidence="4" type="ORF">FE251_13205</name>
</gene>
<dbReference type="InterPro" id="IPR006626">
    <property type="entry name" value="PbH1"/>
</dbReference>
<protein>
    <submittedName>
        <fullName evidence="4">Right-handed parallel beta-helix repeat-containing protein</fullName>
    </submittedName>
</protein>
<dbReference type="Pfam" id="PF13229">
    <property type="entry name" value="Beta_helix"/>
    <property type="match status" value="1"/>
</dbReference>
<dbReference type="InterPro" id="IPR039448">
    <property type="entry name" value="Beta_helix"/>
</dbReference>
<feature type="domain" description="Right handed beta helix" evidence="3">
    <location>
        <begin position="191"/>
        <end position="331"/>
    </location>
</feature>
<dbReference type="Gene3D" id="2.160.20.10">
    <property type="entry name" value="Single-stranded right-handed beta-helix, Pectin lyase-like"/>
    <property type="match status" value="1"/>
</dbReference>
<accession>A0ABX5VP17</accession>
<dbReference type="SMART" id="SM00710">
    <property type="entry name" value="PbH1"/>
    <property type="match status" value="5"/>
</dbReference>
<dbReference type="InterPro" id="IPR011050">
    <property type="entry name" value="Pectin_lyase_fold/virulence"/>
</dbReference>
<keyword evidence="2" id="KW-0732">Signal</keyword>
<evidence type="ECO:0000256" key="2">
    <source>
        <dbReference type="SAM" id="SignalP"/>
    </source>
</evidence>
<proteinExistence type="predicted"/>
<evidence type="ECO:0000313" key="5">
    <source>
        <dbReference type="Proteomes" id="UP000313948"/>
    </source>
</evidence>
<feature type="region of interest" description="Disordered" evidence="1">
    <location>
        <begin position="162"/>
        <end position="200"/>
    </location>
</feature>
<feature type="chain" id="PRO_5045972758" evidence="2">
    <location>
        <begin position="30"/>
        <end position="422"/>
    </location>
</feature>
<dbReference type="InterPro" id="IPR012334">
    <property type="entry name" value="Pectin_lyas_fold"/>
</dbReference>
<reference evidence="4 5" key="1">
    <citation type="submission" date="2019-05" db="EMBL/GenBank/DDBJ databases">
        <title>Georgenia *** sp. nov., and Georgenia *** sp. nov., isolated from the intestinal contents of plateau pika (Ochotona curzoniae) in the Qinghai-Tibet plateau of China.</title>
        <authorList>
            <person name="Tian Z."/>
        </authorList>
    </citation>
    <scope>NUCLEOTIDE SEQUENCE [LARGE SCALE GENOMIC DNA]</scope>
    <source>
        <strain evidence="4 5">Z294</strain>
    </source>
</reference>
<sequence>MKRVPMRATHILAAVAVALGGAITVAAPAAAVTAGVPDGTTLTPSGSLTITEDGTVIDGLDVHGNIHIKADDVTIMNTRVTYGGNHSIRVDSDVENAQILHSTVNCENPKKTNGITFGNYYAEGVAIEGCRHDFMSSEKSPAVVVDSTVDGVPYELNAGQLGESVLPEPAPGPESGRDGFPTAETTGVPDGVRLTDSGGLTITEPGTVVEGMHIRGTVTIAADDVTIRNSLIETGTPQYPVKVEKGVTGALIENVEIDNQDGTGIGVFFKGAGTLRGADIHSAEDGIRIEADNVTVEDTYIHDLFRQPGGHHDALQIRKGDNITIRGNNFQAYRAATDDPMNAAIQIGSLLGDDPISNLVVEDNLFNGGNFTINGGKGIVDSARYSRNQFGPNYRYGAVGNLADASRWDDSNVWQGTDTPVR</sequence>
<keyword evidence="5" id="KW-1185">Reference proteome</keyword>